<sequence length="112" mass="12681">MKIDDLVKALRAGLNKATPGDWQVTEWRHGYKDGTRFHVERTVSTRWVHPQLGSPVDIARLKIGIGMDGCPPVQMIHMSEEDAKHIALCSPDNIEMLLDEIDRLHKELGNQT</sequence>
<evidence type="ECO:0000313" key="1">
    <source>
        <dbReference type="EMBL" id="CAB4158965.1"/>
    </source>
</evidence>
<reference evidence="1" key="1">
    <citation type="submission" date="2020-04" db="EMBL/GenBank/DDBJ databases">
        <authorList>
            <person name="Chiriac C."/>
            <person name="Salcher M."/>
            <person name="Ghai R."/>
            <person name="Kavagutti S V."/>
        </authorList>
    </citation>
    <scope>NUCLEOTIDE SEQUENCE</scope>
</reference>
<dbReference type="EMBL" id="LR796682">
    <property type="protein sequence ID" value="CAB4158965.1"/>
    <property type="molecule type" value="Genomic_DNA"/>
</dbReference>
<gene>
    <name evidence="1" type="ORF">UFOVP706_44</name>
</gene>
<protein>
    <submittedName>
        <fullName evidence="1">Uncharacterized protein</fullName>
    </submittedName>
</protein>
<name>A0A6J5NP87_9CAUD</name>
<accession>A0A6J5NP87</accession>
<proteinExistence type="predicted"/>
<organism evidence="1">
    <name type="scientific">uncultured Caudovirales phage</name>
    <dbReference type="NCBI Taxonomy" id="2100421"/>
    <lineage>
        <taxon>Viruses</taxon>
        <taxon>Duplodnaviria</taxon>
        <taxon>Heunggongvirae</taxon>
        <taxon>Uroviricota</taxon>
        <taxon>Caudoviricetes</taxon>
        <taxon>Peduoviridae</taxon>
        <taxon>Maltschvirus</taxon>
        <taxon>Maltschvirus maltsch</taxon>
    </lineage>
</organism>